<dbReference type="AlphaFoldDB" id="A0A0V1DS08"/>
<dbReference type="EMBL" id="JYDR01000590">
    <property type="protein sequence ID" value="KRY64193.1"/>
    <property type="molecule type" value="Genomic_DNA"/>
</dbReference>
<accession>A0A0V1DS08</accession>
<evidence type="ECO:0000313" key="2">
    <source>
        <dbReference type="Proteomes" id="UP000054632"/>
    </source>
</evidence>
<comment type="caution">
    <text evidence="1">The sequence shown here is derived from an EMBL/GenBank/DDBJ whole genome shotgun (WGS) entry which is preliminary data.</text>
</comment>
<proteinExistence type="predicted"/>
<evidence type="ECO:0000313" key="1">
    <source>
        <dbReference type="EMBL" id="KRY64193.1"/>
    </source>
</evidence>
<reference evidence="1 2" key="1">
    <citation type="submission" date="2015-01" db="EMBL/GenBank/DDBJ databases">
        <title>Evolution of Trichinella species and genotypes.</title>
        <authorList>
            <person name="Korhonen P.K."/>
            <person name="Edoardo P."/>
            <person name="Giuseppe L.R."/>
            <person name="Gasser R.B."/>
        </authorList>
    </citation>
    <scope>NUCLEOTIDE SEQUENCE [LARGE SCALE GENOMIC DNA]</scope>
    <source>
        <strain evidence="1">ISS13</strain>
    </source>
</reference>
<dbReference type="Proteomes" id="UP000054632">
    <property type="component" value="Unassembled WGS sequence"/>
</dbReference>
<gene>
    <name evidence="1" type="ORF">T4A_6013</name>
</gene>
<organism evidence="1 2">
    <name type="scientific">Trichinella pseudospiralis</name>
    <name type="common">Parasitic roundworm</name>
    <dbReference type="NCBI Taxonomy" id="6337"/>
    <lineage>
        <taxon>Eukaryota</taxon>
        <taxon>Metazoa</taxon>
        <taxon>Ecdysozoa</taxon>
        <taxon>Nematoda</taxon>
        <taxon>Enoplea</taxon>
        <taxon>Dorylaimia</taxon>
        <taxon>Trichinellida</taxon>
        <taxon>Trichinellidae</taxon>
        <taxon>Trichinella</taxon>
    </lineage>
</organism>
<protein>
    <submittedName>
        <fullName evidence="1">Uncharacterized protein</fullName>
    </submittedName>
</protein>
<name>A0A0V1DS08_TRIPS</name>
<sequence>MGINRLETMSVVRLTQRELWVAVIPQLLHYFR</sequence>